<evidence type="ECO:0000313" key="2">
    <source>
        <dbReference type="Proteomes" id="UP001057452"/>
    </source>
</evidence>
<dbReference type="EMBL" id="CM043791">
    <property type="protein sequence ID" value="KAI4823685.1"/>
    <property type="molecule type" value="Genomic_DNA"/>
</dbReference>
<proteinExistence type="predicted"/>
<reference evidence="1" key="1">
    <citation type="submission" date="2022-05" db="EMBL/GenBank/DDBJ databases">
        <title>Chromosome-level genome of Chaenocephalus aceratus.</title>
        <authorList>
            <person name="Park H."/>
        </authorList>
    </citation>
    <scope>NUCLEOTIDE SEQUENCE</scope>
    <source>
        <strain evidence="1">KU_202001</strain>
    </source>
</reference>
<evidence type="ECO:0000313" key="1">
    <source>
        <dbReference type="EMBL" id="KAI4823685.1"/>
    </source>
</evidence>
<keyword evidence="2" id="KW-1185">Reference proteome</keyword>
<dbReference type="Proteomes" id="UP001057452">
    <property type="component" value="Chromosome 7"/>
</dbReference>
<accession>A0ACB9XA23</accession>
<organism evidence="1 2">
    <name type="scientific">Chaenocephalus aceratus</name>
    <name type="common">Blackfin icefish</name>
    <name type="synonym">Chaenichthys aceratus</name>
    <dbReference type="NCBI Taxonomy" id="36190"/>
    <lineage>
        <taxon>Eukaryota</taxon>
        <taxon>Metazoa</taxon>
        <taxon>Chordata</taxon>
        <taxon>Craniata</taxon>
        <taxon>Vertebrata</taxon>
        <taxon>Euteleostomi</taxon>
        <taxon>Actinopterygii</taxon>
        <taxon>Neopterygii</taxon>
        <taxon>Teleostei</taxon>
        <taxon>Neoteleostei</taxon>
        <taxon>Acanthomorphata</taxon>
        <taxon>Eupercaria</taxon>
        <taxon>Perciformes</taxon>
        <taxon>Notothenioidei</taxon>
        <taxon>Channichthyidae</taxon>
        <taxon>Chaenocephalus</taxon>
    </lineage>
</organism>
<comment type="caution">
    <text evidence="1">The sequence shown here is derived from an EMBL/GenBank/DDBJ whole genome shotgun (WGS) entry which is preliminary data.</text>
</comment>
<name>A0ACB9XA23_CHAAC</name>
<gene>
    <name evidence="1" type="ORF">KUCAC02_012260</name>
</gene>
<protein>
    <submittedName>
        <fullName evidence="1">Uncharacterized protein</fullName>
    </submittedName>
</protein>
<sequence>MMSLTAVNTVSMETPTTALAYISGSSLTLHSPNQLLSLSLSLSLPPPSPLTTRLMGRRDSDTRVEGGPLRGS</sequence>